<feature type="transmembrane region" description="Helical" evidence="2">
    <location>
        <begin position="149"/>
        <end position="168"/>
    </location>
</feature>
<keyword evidence="2" id="KW-0472">Membrane</keyword>
<feature type="transmembrane region" description="Helical" evidence="2">
    <location>
        <begin position="73"/>
        <end position="89"/>
    </location>
</feature>
<gene>
    <name evidence="3" type="ORF">SAMN04488035_0311</name>
</gene>
<sequence length="620" mass="65051">MPPRSLPRHLPRAVGWVVPVGVGATVVMGGMMSTLVAPVPGPAPAVMTFSSVLFAVLLAVQVGAVLLAPQAPVAAAWLAVVAGFALLPYDLPSWVLPGVVIGAAGALCLQLRASVVRRALATWPRRAVTGPPADVAAALPTSAWRDARMLALSLGGVALVVLGLLWTAHDVREVSEFRAEAVEGVGRVVSVDDDGFSATIEVDGATVVAPVNIGEPVVGAPIAVRWSPFTGRAEIMGDDFDPVGALVWSGLGVVALVLAWRRRRHVCVLVHAGAAPTLDALSLVAHPRVDGIGVTDVDGQPLGSLVHVALLVTSGADDDDDAEDATHDGPELGDELLDADVAELSDAEVVARERAIIDAIADVLEDETVDLRAMLPAAAPAALVVLDDAPIDRPVLARVGDVWLTATLVGTAPTGSAPTGDGPDALPVGASASVGAHDAPTQPSEPRGLRARLHALTGRSDALLLLPVHLAAAALVWWLISDPPAGWFEILRFSFPIGWLVARSHRPRALVRVHPRYLESRGWVWDRWIPWRDIERIGRAEGALVLRRTGAQEALVLDRPAVATWTLVRFVPDDEVARRTIEQAWVAGRTGHGPLLPGRPSLPALLGLGWLALLVAALLR</sequence>
<proteinExistence type="predicted"/>
<dbReference type="AlphaFoldDB" id="A0A1I2CXU8"/>
<feature type="region of interest" description="Disordered" evidence="1">
    <location>
        <begin position="413"/>
        <end position="446"/>
    </location>
</feature>
<organism evidence="3 4">
    <name type="scientific">Flavimobilis marinus</name>
    <dbReference type="NCBI Taxonomy" id="285351"/>
    <lineage>
        <taxon>Bacteria</taxon>
        <taxon>Bacillati</taxon>
        <taxon>Actinomycetota</taxon>
        <taxon>Actinomycetes</taxon>
        <taxon>Micrococcales</taxon>
        <taxon>Jonesiaceae</taxon>
        <taxon>Flavimobilis</taxon>
    </lineage>
</organism>
<evidence type="ECO:0000313" key="4">
    <source>
        <dbReference type="Proteomes" id="UP000198520"/>
    </source>
</evidence>
<name>A0A1I2CXU8_9MICO</name>
<feature type="transmembrane region" description="Helical" evidence="2">
    <location>
        <begin position="243"/>
        <end position="260"/>
    </location>
</feature>
<dbReference type="RefSeq" id="WP_093374424.1">
    <property type="nucleotide sequence ID" value="NZ_BNAN01000001.1"/>
</dbReference>
<feature type="transmembrane region" description="Helical" evidence="2">
    <location>
        <begin position="12"/>
        <end position="37"/>
    </location>
</feature>
<evidence type="ECO:0000313" key="3">
    <source>
        <dbReference type="EMBL" id="SFE73052.1"/>
    </source>
</evidence>
<keyword evidence="4" id="KW-1185">Reference proteome</keyword>
<evidence type="ECO:0000256" key="1">
    <source>
        <dbReference type="SAM" id="MobiDB-lite"/>
    </source>
</evidence>
<accession>A0A1I2CXU8</accession>
<feature type="transmembrane region" description="Helical" evidence="2">
    <location>
        <begin position="462"/>
        <end position="480"/>
    </location>
</feature>
<dbReference type="EMBL" id="FONZ01000001">
    <property type="protein sequence ID" value="SFE73052.1"/>
    <property type="molecule type" value="Genomic_DNA"/>
</dbReference>
<evidence type="ECO:0000256" key="2">
    <source>
        <dbReference type="SAM" id="Phobius"/>
    </source>
</evidence>
<feature type="transmembrane region" description="Helical" evidence="2">
    <location>
        <begin position="602"/>
        <end position="619"/>
    </location>
</feature>
<feature type="transmembrane region" description="Helical" evidence="2">
    <location>
        <begin position="43"/>
        <end position="66"/>
    </location>
</feature>
<reference evidence="4" key="1">
    <citation type="submission" date="2016-10" db="EMBL/GenBank/DDBJ databases">
        <authorList>
            <person name="Varghese N."/>
            <person name="Submissions S."/>
        </authorList>
    </citation>
    <scope>NUCLEOTIDE SEQUENCE [LARGE SCALE GENOMIC DNA]</scope>
    <source>
        <strain evidence="4">DSM 19083</strain>
    </source>
</reference>
<feature type="transmembrane region" description="Helical" evidence="2">
    <location>
        <begin position="95"/>
        <end position="116"/>
    </location>
</feature>
<dbReference type="Proteomes" id="UP000198520">
    <property type="component" value="Unassembled WGS sequence"/>
</dbReference>
<keyword evidence="2" id="KW-0812">Transmembrane</keyword>
<keyword evidence="2" id="KW-1133">Transmembrane helix</keyword>
<dbReference type="STRING" id="285351.SAMN04488035_0311"/>
<protein>
    <submittedName>
        <fullName evidence="3">Uncharacterized protein</fullName>
    </submittedName>
</protein>